<dbReference type="Gene3D" id="3.40.50.10330">
    <property type="entry name" value="Probable inorganic polyphosphate/atp-NAD kinase, domain 1"/>
    <property type="match status" value="1"/>
</dbReference>
<dbReference type="SMART" id="SM00046">
    <property type="entry name" value="DAGKc"/>
    <property type="match status" value="1"/>
</dbReference>
<proteinExistence type="predicted"/>
<organism evidence="1 2">
    <name type="scientific">Nocardioides simplex</name>
    <name type="common">Arthrobacter simplex</name>
    <dbReference type="NCBI Taxonomy" id="2045"/>
    <lineage>
        <taxon>Bacteria</taxon>
        <taxon>Bacillati</taxon>
        <taxon>Actinomycetota</taxon>
        <taxon>Actinomycetes</taxon>
        <taxon>Propionibacteriales</taxon>
        <taxon>Nocardioidaceae</taxon>
        <taxon>Pimelobacter</taxon>
    </lineage>
</organism>
<keyword evidence="2" id="KW-1185">Reference proteome</keyword>
<dbReference type="Gene3D" id="2.60.200.40">
    <property type="match status" value="1"/>
</dbReference>
<dbReference type="InterPro" id="IPR036938">
    <property type="entry name" value="PAP2/HPO_sf"/>
</dbReference>
<dbReference type="RefSeq" id="WP_038682457.1">
    <property type="nucleotide sequence ID" value="NZ_BJMC01000021.1"/>
</dbReference>
<name>A0A0A1DPN6_NOCSI</name>
<dbReference type="SUPFAM" id="SSF48317">
    <property type="entry name" value="Acid phosphatase/Vanadium-dependent haloperoxidase"/>
    <property type="match status" value="1"/>
</dbReference>
<dbReference type="KEGG" id="psim:KR76_25875"/>
<dbReference type="Gene3D" id="1.20.144.10">
    <property type="entry name" value="Phosphatidic acid phosphatase type 2/haloperoxidase"/>
    <property type="match status" value="1"/>
</dbReference>
<dbReference type="GeneID" id="96612177"/>
<dbReference type="Pfam" id="PF00781">
    <property type="entry name" value="DAGK_cat"/>
    <property type="match status" value="1"/>
</dbReference>
<keyword evidence="1" id="KW-0808">Transferase</keyword>
<dbReference type="SUPFAM" id="SSF111331">
    <property type="entry name" value="NAD kinase/diacylglycerol kinase-like"/>
    <property type="match status" value="1"/>
</dbReference>
<dbReference type="eggNOG" id="COG1597">
    <property type="taxonomic scope" value="Bacteria"/>
</dbReference>
<dbReference type="AlphaFoldDB" id="A0A0A1DPN6"/>
<dbReference type="NCBIfam" id="TIGR00147">
    <property type="entry name" value="YegS/Rv2252/BmrU family lipid kinase"/>
    <property type="match status" value="1"/>
</dbReference>
<sequence length="527" mass="56563">MLDRPRQTPLLSALVCLGLFAAIALCVAAELSWLTDLDSHGEAARQWAGDRSWLEHPLRVIEVAGGTLWMTIATIVFAAGGLLRGHRRAGILIAVVMAATALITYFTKMFVGRGRPLWQDPEYFLHSNAFPSGHSSAAAAFAGLVIVVAAMLVRRTAIRRLICTLAVLAWALVAADRILLGRHYPSDVLGGTLLGVGVLLLGIALYNPLPRSHALKAEPLPEPFPSARRLAVVLNPIKVESVENFQTMVTQMALESGWNSPQWFFTTVEDSGTGQAEQAAVNGADLVIVCGGDGTVREVCAELAGTGIPVGVVPAGTGNLLARNLEIPLFIRAAIDIALTGQDRAIDMVEVDGDGIEPTHFMVMAGMGFDAAIMEGVNEDLKKKVGWLAYVLSALKGLMFPTMKLEISVDGGPFTKHRARTCVIGNVGSLQGGMNLLPDATIDDGLLDVVLLYPRRFLSWIPLVLRVMTRREHNAGESVARMTGRTVVVRASGEVPRQLDGDTIGLGSELRMECVHGRVLVRVPRTV</sequence>
<dbReference type="PANTHER" id="PTHR14969:SF13">
    <property type="entry name" value="AT30094P"/>
    <property type="match status" value="1"/>
</dbReference>
<evidence type="ECO:0000313" key="2">
    <source>
        <dbReference type="Proteomes" id="UP000030300"/>
    </source>
</evidence>
<dbReference type="Pfam" id="PF01569">
    <property type="entry name" value="PAP2"/>
    <property type="match status" value="1"/>
</dbReference>
<dbReference type="InterPro" id="IPR001206">
    <property type="entry name" value="Diacylglycerol_kinase_cat_dom"/>
</dbReference>
<dbReference type="PANTHER" id="PTHR14969">
    <property type="entry name" value="SPHINGOSINE-1-PHOSPHATE PHOSPHOHYDROLASE"/>
    <property type="match status" value="1"/>
</dbReference>
<dbReference type="InterPro" id="IPR017438">
    <property type="entry name" value="ATP-NAD_kinase_N"/>
</dbReference>
<dbReference type="STRING" id="2045.KR76_25875"/>
<dbReference type="GO" id="GO:0005524">
    <property type="term" value="F:ATP binding"/>
    <property type="evidence" value="ECO:0007669"/>
    <property type="project" value="InterPro"/>
</dbReference>
<dbReference type="InterPro" id="IPR016064">
    <property type="entry name" value="NAD/diacylglycerol_kinase_sf"/>
</dbReference>
<protein>
    <submittedName>
        <fullName evidence="1">Conserved protein with diacylglycerol kinase catalytic domain</fullName>
    </submittedName>
</protein>
<dbReference type="GO" id="GO:0008654">
    <property type="term" value="P:phospholipid biosynthetic process"/>
    <property type="evidence" value="ECO:0007669"/>
    <property type="project" value="InterPro"/>
</dbReference>
<dbReference type="EMBL" id="CP009896">
    <property type="protein sequence ID" value="AIY19344.1"/>
    <property type="molecule type" value="Genomic_DNA"/>
</dbReference>
<gene>
    <name evidence="1" type="ORF">KR76_25875</name>
</gene>
<keyword evidence="1" id="KW-0418">Kinase</keyword>
<dbReference type="InterPro" id="IPR005218">
    <property type="entry name" value="Diacylglycerol/lipid_kinase"/>
</dbReference>
<dbReference type="InterPro" id="IPR045540">
    <property type="entry name" value="YegS/DAGK_C"/>
</dbReference>
<dbReference type="HOGENOM" id="CLU_038254_0_0_11"/>
<accession>A0A0A1DPN6</accession>
<evidence type="ECO:0000313" key="1">
    <source>
        <dbReference type="EMBL" id="AIY19344.1"/>
    </source>
</evidence>
<dbReference type="eggNOG" id="COG0671">
    <property type="taxonomic scope" value="Bacteria"/>
</dbReference>
<dbReference type="GO" id="GO:0016301">
    <property type="term" value="F:kinase activity"/>
    <property type="evidence" value="ECO:0007669"/>
    <property type="project" value="UniProtKB-KW"/>
</dbReference>
<dbReference type="Pfam" id="PF19279">
    <property type="entry name" value="YegS_C"/>
    <property type="match status" value="1"/>
</dbReference>
<reference evidence="1 2" key="1">
    <citation type="journal article" date="2015" name="Genome Announc.">
        <title>Complete Genome Sequence of Steroid-Transforming Nocardioides simplex VKM Ac-2033D.</title>
        <authorList>
            <person name="Shtratnikova V.Y."/>
            <person name="Schelkunov M.I."/>
            <person name="Pekov Y.A."/>
            <person name="Fokina V.V."/>
            <person name="Logacheva M.D."/>
            <person name="Sokolov S.L."/>
            <person name="Bragin E.Y."/>
            <person name="Ashapkin V.V."/>
            <person name="Donova M.V."/>
        </authorList>
    </citation>
    <scope>NUCLEOTIDE SEQUENCE [LARGE SCALE GENOMIC DNA]</scope>
    <source>
        <strain evidence="1 2">VKM Ac-2033D</strain>
    </source>
</reference>
<dbReference type="Proteomes" id="UP000030300">
    <property type="component" value="Chromosome"/>
</dbReference>
<dbReference type="SMART" id="SM00014">
    <property type="entry name" value="acidPPc"/>
    <property type="match status" value="1"/>
</dbReference>
<dbReference type="InterPro" id="IPR000326">
    <property type="entry name" value="PAP2/HPO"/>
</dbReference>
<dbReference type="PROSITE" id="PS50146">
    <property type="entry name" value="DAGK"/>
    <property type="match status" value="1"/>
</dbReference>